<keyword evidence="9" id="KW-0238">DNA-binding</keyword>
<sequence>MSRDIMLTGLRQNNLKGISLRLPKERLTVFTGVSGSGKSSVVFGTIAAESQRQLAETFSAFARHRLTKHERPRADRLTGLTAAVVVDQLQVTGNARSTVGTMTDIHALLRVLFSRRGEPSAGPATAYSFNDPQGMCPGCDGLGKKIQVDLDRLLDRDLSLDEGAIRMFKVGGYAHRLYADSGLFDPGKPLRDFTEQELDLLLYGGGCTIGRGDRVNDYEGVVTRFNRIHLHRDLEGLDKAARAMVREAGCPACGGRRLNAAALASRIDGLSIADHCAMEVADLIGVLERLDDPVAEAAVTSLRRIDAIGLGYLSLDRETPTLSGGEAQRLRTVRHLGSGLTGMTYIFDEPSVGLHPRDVHRLGDLLLELRDAGNTVLVVEHDRDVIALADHVVDMGPGAGVAGGRVVFEGSVAGLRDSGTLTGRMLGHATPPKDAVRAPAGWLTIAGASSCNLKDVTVGVPLGVLTAVTGVAGSGKSTLMRHELPARHPGTVVVDQSPIAASPRSTPATYLNAMEPLRRLFAEVSGAGPALFSFNSAGACPSCKGRGEIKTDLAFMDPVTRVCDGCGGTRYSAEALSHTVAGRNIADVLALTADEAAAVFDLPGIARLGELGLGHLTLGRSLSTLSGGERQRLKLVHRLGETGNVYVFDEPTTGLHPADVGTLLALLDRLVDAGNTVVVVEHDLDVVKHADWVIDLGPEAGRHGGAVVFEGTPAELARASTYTAKYLVRSLTP</sequence>
<dbReference type="GO" id="GO:0004518">
    <property type="term" value="F:nuclease activity"/>
    <property type="evidence" value="ECO:0007669"/>
    <property type="project" value="UniProtKB-KW"/>
</dbReference>
<dbReference type="GO" id="GO:0016887">
    <property type="term" value="F:ATP hydrolysis activity"/>
    <property type="evidence" value="ECO:0007669"/>
    <property type="project" value="InterPro"/>
</dbReference>
<evidence type="ECO:0000256" key="8">
    <source>
        <dbReference type="ARBA" id="ARBA00022881"/>
    </source>
</evidence>
<comment type="subcellular location">
    <subcellularLocation>
        <location evidence="1">Cytoplasm</location>
    </subcellularLocation>
</comment>
<evidence type="ECO:0000256" key="1">
    <source>
        <dbReference type="ARBA" id="ARBA00004496"/>
    </source>
</evidence>
<evidence type="ECO:0000256" key="12">
    <source>
        <dbReference type="ARBA" id="ARBA00039316"/>
    </source>
</evidence>
<dbReference type="GO" id="GO:0006281">
    <property type="term" value="P:DNA repair"/>
    <property type="evidence" value="ECO:0007669"/>
    <property type="project" value="UniProtKB-KW"/>
</dbReference>
<dbReference type="CDD" id="cd03270">
    <property type="entry name" value="ABC_UvrA_I"/>
    <property type="match status" value="1"/>
</dbReference>
<evidence type="ECO:0000313" key="16">
    <source>
        <dbReference type="Proteomes" id="UP000583800"/>
    </source>
</evidence>
<reference evidence="15 16" key="1">
    <citation type="submission" date="2020-08" db="EMBL/GenBank/DDBJ databases">
        <title>Sequencing the genomes of 1000 actinobacteria strains.</title>
        <authorList>
            <person name="Klenk H.-P."/>
        </authorList>
    </citation>
    <scope>NUCLEOTIDE SEQUENCE [LARGE SCALE GENOMIC DNA]</scope>
    <source>
        <strain evidence="15 16">DSM 45913</strain>
    </source>
</reference>
<organism evidence="15 16">
    <name type="scientific">Nonomuraea muscovyensis</name>
    <dbReference type="NCBI Taxonomy" id="1124761"/>
    <lineage>
        <taxon>Bacteria</taxon>
        <taxon>Bacillati</taxon>
        <taxon>Actinomycetota</taxon>
        <taxon>Actinomycetes</taxon>
        <taxon>Streptosporangiales</taxon>
        <taxon>Streptosporangiaceae</taxon>
        <taxon>Nonomuraea</taxon>
    </lineage>
</organism>
<evidence type="ECO:0000256" key="9">
    <source>
        <dbReference type="ARBA" id="ARBA00023125"/>
    </source>
</evidence>
<protein>
    <recommendedName>
        <fullName evidence="12">UvrABC system protein A</fullName>
    </recommendedName>
    <alternativeName>
        <fullName evidence="13">Excinuclease ABC subunit A</fullName>
    </alternativeName>
</protein>
<comment type="similarity">
    <text evidence="11">Belongs to the ABC transporter superfamily. UvrA family.</text>
</comment>
<keyword evidence="5" id="KW-0227">DNA damage</keyword>
<dbReference type="Gene3D" id="1.20.1580.10">
    <property type="entry name" value="ABC transporter ATPase like domain"/>
    <property type="match status" value="2"/>
</dbReference>
<keyword evidence="10" id="KW-0234">DNA repair</keyword>
<evidence type="ECO:0000256" key="6">
    <source>
        <dbReference type="ARBA" id="ARBA00022769"/>
    </source>
</evidence>
<dbReference type="InterPro" id="IPR027417">
    <property type="entry name" value="P-loop_NTPase"/>
</dbReference>
<dbReference type="RefSeq" id="WP_185082451.1">
    <property type="nucleotide sequence ID" value="NZ_JACHJB010000001.1"/>
</dbReference>
<evidence type="ECO:0000256" key="13">
    <source>
        <dbReference type="ARBA" id="ARBA00042156"/>
    </source>
</evidence>
<evidence type="ECO:0000259" key="14">
    <source>
        <dbReference type="PROSITE" id="PS50893"/>
    </source>
</evidence>
<keyword evidence="6" id="KW-0228">DNA excision</keyword>
<evidence type="ECO:0000256" key="4">
    <source>
        <dbReference type="ARBA" id="ARBA00022741"/>
    </source>
</evidence>
<comment type="caution">
    <text evidence="15">The sequence shown here is derived from an EMBL/GenBank/DDBJ whole genome shotgun (WGS) entry which is preliminary data.</text>
</comment>
<evidence type="ECO:0000256" key="7">
    <source>
        <dbReference type="ARBA" id="ARBA00022840"/>
    </source>
</evidence>
<evidence type="ECO:0000256" key="3">
    <source>
        <dbReference type="ARBA" id="ARBA00022737"/>
    </source>
</evidence>
<dbReference type="AlphaFoldDB" id="A0A7X0BX94"/>
<dbReference type="Gene3D" id="3.40.50.300">
    <property type="entry name" value="P-loop containing nucleotide triphosphate hydrolases"/>
    <property type="match status" value="3"/>
</dbReference>
<evidence type="ECO:0000256" key="11">
    <source>
        <dbReference type="ARBA" id="ARBA00038000"/>
    </source>
</evidence>
<dbReference type="GO" id="GO:0005524">
    <property type="term" value="F:ATP binding"/>
    <property type="evidence" value="ECO:0007669"/>
    <property type="project" value="UniProtKB-KW"/>
</dbReference>
<keyword evidence="3" id="KW-0677">Repeat</keyword>
<name>A0A7X0BX94_9ACTN</name>
<keyword evidence="2" id="KW-0963">Cytoplasm</keyword>
<evidence type="ECO:0000256" key="2">
    <source>
        <dbReference type="ARBA" id="ARBA00022490"/>
    </source>
</evidence>
<dbReference type="GO" id="GO:0005737">
    <property type="term" value="C:cytoplasm"/>
    <property type="evidence" value="ECO:0007669"/>
    <property type="project" value="UniProtKB-SubCell"/>
</dbReference>
<keyword evidence="4" id="KW-0547">Nucleotide-binding</keyword>
<dbReference type="Pfam" id="PF00005">
    <property type="entry name" value="ABC_tran"/>
    <property type="match status" value="1"/>
</dbReference>
<keyword evidence="16" id="KW-1185">Reference proteome</keyword>
<dbReference type="Gene3D" id="1.10.8.280">
    <property type="entry name" value="ABC transporter ATPase domain-like"/>
    <property type="match status" value="1"/>
</dbReference>
<evidence type="ECO:0000256" key="10">
    <source>
        <dbReference type="ARBA" id="ARBA00023204"/>
    </source>
</evidence>
<keyword evidence="8" id="KW-0267">Excision nuclease</keyword>
<dbReference type="PROSITE" id="PS50893">
    <property type="entry name" value="ABC_TRANSPORTER_2"/>
    <property type="match status" value="1"/>
</dbReference>
<dbReference type="PANTHER" id="PTHR43152">
    <property type="entry name" value="UVRABC SYSTEM PROTEIN A"/>
    <property type="match status" value="1"/>
</dbReference>
<evidence type="ECO:0000313" key="15">
    <source>
        <dbReference type="EMBL" id="MBB6344308.1"/>
    </source>
</evidence>
<dbReference type="EMBL" id="JACHJB010000001">
    <property type="protein sequence ID" value="MBB6344308.1"/>
    <property type="molecule type" value="Genomic_DNA"/>
</dbReference>
<evidence type="ECO:0000256" key="5">
    <source>
        <dbReference type="ARBA" id="ARBA00022763"/>
    </source>
</evidence>
<dbReference type="GO" id="GO:0003677">
    <property type="term" value="F:DNA binding"/>
    <property type="evidence" value="ECO:0007669"/>
    <property type="project" value="UniProtKB-KW"/>
</dbReference>
<dbReference type="SUPFAM" id="SSF52540">
    <property type="entry name" value="P-loop containing nucleoside triphosphate hydrolases"/>
    <property type="match status" value="2"/>
</dbReference>
<keyword evidence="7" id="KW-0067">ATP-binding</keyword>
<proteinExistence type="inferred from homology"/>
<dbReference type="InterPro" id="IPR003439">
    <property type="entry name" value="ABC_transporter-like_ATP-bd"/>
</dbReference>
<dbReference type="PANTHER" id="PTHR43152:SF3">
    <property type="entry name" value="UVRABC SYSTEM PROTEIN A"/>
    <property type="match status" value="1"/>
</dbReference>
<feature type="domain" description="ABC transporter" evidence="14">
    <location>
        <begin position="436"/>
        <end position="729"/>
    </location>
</feature>
<gene>
    <name evidence="15" type="ORF">FHU36_000817</name>
</gene>
<dbReference type="Proteomes" id="UP000583800">
    <property type="component" value="Unassembled WGS sequence"/>
</dbReference>
<accession>A0A7X0BX94</accession>